<name>B6IHA7_CAEBR</name>
<evidence type="ECO:0000313" key="1">
    <source>
        <dbReference type="EMBL" id="CAR99287.1"/>
    </source>
</evidence>
<dbReference type="HOGENOM" id="CLU_182473_0_0_1"/>
<dbReference type="CTD" id="68917318"/>
<dbReference type="AlphaFoldDB" id="B6IHA7"/>
<dbReference type="OMA" id="AYDAICS"/>
<dbReference type="RefSeq" id="XP_045098851.1">
    <property type="nucleotide sequence ID" value="XM_045243600.1"/>
</dbReference>
<dbReference type="eggNOG" id="ENOG502TKEU">
    <property type="taxonomic scope" value="Eukaryota"/>
</dbReference>
<accession>B6IHA7</accession>
<reference evidence="1 2" key="1">
    <citation type="journal article" date="2003" name="PLoS Biol.">
        <title>The genome sequence of Caenorhabditis briggsae: a platform for comparative genomics.</title>
        <authorList>
            <person name="Stein L.D."/>
            <person name="Bao Z."/>
            <person name="Blasiar D."/>
            <person name="Blumenthal T."/>
            <person name="Brent M.R."/>
            <person name="Chen N."/>
            <person name="Chinwalla A."/>
            <person name="Clarke L."/>
            <person name="Clee C."/>
            <person name="Coghlan A."/>
            <person name="Coulson A."/>
            <person name="D'Eustachio P."/>
            <person name="Fitch D.H."/>
            <person name="Fulton L.A."/>
            <person name="Fulton R.E."/>
            <person name="Griffiths-Jones S."/>
            <person name="Harris T.W."/>
            <person name="Hillier L.W."/>
            <person name="Kamath R."/>
            <person name="Kuwabara P.E."/>
            <person name="Mardis E.R."/>
            <person name="Marra M.A."/>
            <person name="Miner T.L."/>
            <person name="Minx P."/>
            <person name="Mullikin J.C."/>
            <person name="Plumb R.W."/>
            <person name="Rogers J."/>
            <person name="Schein J.E."/>
            <person name="Sohrmann M."/>
            <person name="Spieth J."/>
            <person name="Stajich J.E."/>
            <person name="Wei C."/>
            <person name="Willey D."/>
            <person name="Wilson R.K."/>
            <person name="Durbin R."/>
            <person name="Waterston R.H."/>
        </authorList>
    </citation>
    <scope>NUCLEOTIDE SEQUENCE [LARGE SCALE GENOMIC DNA]</scope>
    <source>
        <strain evidence="1 2">AF16</strain>
    </source>
</reference>
<organism evidence="1 2">
    <name type="scientific">Caenorhabditis briggsae</name>
    <dbReference type="NCBI Taxonomy" id="6238"/>
    <lineage>
        <taxon>Eukaryota</taxon>
        <taxon>Metazoa</taxon>
        <taxon>Ecdysozoa</taxon>
        <taxon>Nematoda</taxon>
        <taxon>Chromadorea</taxon>
        <taxon>Rhabditida</taxon>
        <taxon>Rhabditina</taxon>
        <taxon>Rhabditomorpha</taxon>
        <taxon>Rhabditoidea</taxon>
        <taxon>Rhabditidae</taxon>
        <taxon>Peloderinae</taxon>
        <taxon>Caenorhabditis</taxon>
    </lineage>
</organism>
<dbReference type="Proteomes" id="UP000008549">
    <property type="component" value="Unassembled WGS sequence"/>
</dbReference>
<keyword evidence="2" id="KW-1185">Reference proteome</keyword>
<dbReference type="WormBase" id="CBG25836">
    <property type="protein sequence ID" value="CBP39246"/>
    <property type="gene ID" value="WBGene00087250"/>
</dbReference>
<dbReference type="InParanoid" id="B6IHA7"/>
<gene>
    <name evidence="1 3" type="ORF">CBG25836</name>
    <name evidence="1" type="ORF">CBG_25836</name>
</gene>
<dbReference type="KEGG" id="cbr:CBG_25836"/>
<dbReference type="GeneID" id="68917318"/>
<proteinExistence type="predicted"/>
<sequence>MNDSNGFVSFELIFEFFFSKKFQETRQQSVFQTMQRMRDKKTEIAETLRELGVGDVQDDKSVKDLIEHLMNAYDSLCTQEKLWAELLEDLNKLEKKEE</sequence>
<evidence type="ECO:0000313" key="3">
    <source>
        <dbReference type="WormBase" id="CBG25836"/>
    </source>
</evidence>
<evidence type="ECO:0000313" key="2">
    <source>
        <dbReference type="Proteomes" id="UP000008549"/>
    </source>
</evidence>
<protein>
    <submittedName>
        <fullName evidence="1">Protein CBG25836</fullName>
    </submittedName>
</protein>
<dbReference type="EMBL" id="HE601284">
    <property type="protein sequence ID" value="CAR99287.1"/>
    <property type="molecule type" value="Genomic_DNA"/>
</dbReference>
<reference evidence="1 2" key="2">
    <citation type="journal article" date="2011" name="PLoS Genet.">
        <title>Caenorhabditis briggsae recombinant inbred line genotypes reveal inter-strain incompatibility and the evolution of recombination.</title>
        <authorList>
            <person name="Ross J.A."/>
            <person name="Koboldt D.C."/>
            <person name="Staisch J.E."/>
            <person name="Chamberlin H.M."/>
            <person name="Gupta B.P."/>
            <person name="Miller R.D."/>
            <person name="Baird S.E."/>
            <person name="Haag E.S."/>
        </authorList>
    </citation>
    <scope>NUCLEOTIDE SEQUENCE [LARGE SCALE GENOMIC DNA]</scope>
    <source>
        <strain evidence="1 2">AF16</strain>
    </source>
</reference>